<evidence type="ECO:0000259" key="9">
    <source>
        <dbReference type="Pfam" id="PF00814"/>
    </source>
</evidence>
<evidence type="ECO:0000256" key="3">
    <source>
        <dbReference type="ARBA" id="ARBA00022694"/>
    </source>
</evidence>
<dbReference type="STRING" id="1798405.A3E64_00595"/>
<sequence>MRILAIETSCDDTSLALVECRGRLPAGRQGLKTPRFKVLKNIISSQIKIHRPFGGVVPTLAKREHQRNLPLLWQRIMNNELRIRDKNTKAIIPDLVAVTVGPGLEPALWAGIEFAKELAKKLNKPLIGVNHMEGHLYSNVLKNIRIDFPAIALVVSGGHTILLKMTSLTKWKKLGETRDDAAGEAFDKVARLLGLPYPGGPEIQKLAAEGKPVINFPRPMLREKSYDFSFSGLKTAVLYYLRDNPTASKADVAASFQQAVIDVLVAKSVRAAREYGAESILLCGGVSANKALRMFLQAAAKKLGVGFFVPDFEFNTDNAAMIAAAAYIQKLRGRKNRLIAQSNLTL</sequence>
<feature type="domain" description="Gcp-like" evidence="9">
    <location>
        <begin position="37"/>
        <end position="323"/>
    </location>
</feature>
<comment type="cofactor">
    <cofactor evidence="8">
        <name>Fe(2+)</name>
        <dbReference type="ChEBI" id="CHEBI:29033"/>
    </cofactor>
    <text evidence="8">Binds 1 Fe(2+) ion per subunit.</text>
</comment>
<proteinExistence type="inferred from homology"/>
<evidence type="ECO:0000256" key="4">
    <source>
        <dbReference type="ARBA" id="ARBA00022723"/>
    </source>
</evidence>
<keyword evidence="3 8" id="KW-0819">tRNA processing</keyword>
<comment type="similarity">
    <text evidence="8">Belongs to the KAE1 / TsaD family.</text>
</comment>
<evidence type="ECO:0000256" key="1">
    <source>
        <dbReference type="ARBA" id="ARBA00022490"/>
    </source>
</evidence>
<comment type="function">
    <text evidence="8">Required for the formation of a threonylcarbamoyl group on adenosine at position 37 (t(6)A37) in tRNAs that read codons beginning with adenine. Is involved in the transfer of the threonylcarbamoyl moiety of threonylcarbamoyl-AMP (TC-AMP) to the N6 group of A37, together with TsaE and TsaB. TsaD likely plays a direct catalytic role in this reaction.</text>
</comment>
<evidence type="ECO:0000256" key="6">
    <source>
        <dbReference type="ARBA" id="ARBA00023315"/>
    </source>
</evidence>
<comment type="subcellular location">
    <subcellularLocation>
        <location evidence="8">Cytoplasm</location>
    </subcellularLocation>
</comment>
<comment type="caution">
    <text evidence="8">Lacks conserved residue(s) required for the propagation of feature annotation.</text>
</comment>
<dbReference type="Gene3D" id="3.30.420.40">
    <property type="match status" value="2"/>
</dbReference>
<protein>
    <recommendedName>
        <fullName evidence="8">tRNA N6-adenosine threonylcarbamoyltransferase</fullName>
        <ecNumber evidence="8">2.3.1.234</ecNumber>
    </recommendedName>
    <alternativeName>
        <fullName evidence="8">N6-L-threonylcarbamoyladenine synthase</fullName>
        <shortName evidence="8">t(6)A synthase</shortName>
    </alternativeName>
    <alternativeName>
        <fullName evidence="8">t(6)A37 threonylcarbamoyladenosine biosynthesis protein TsaD</fullName>
    </alternativeName>
    <alternativeName>
        <fullName evidence="8">tRNA threonylcarbamoyladenosine biosynthesis protein TsaD</fullName>
    </alternativeName>
</protein>
<dbReference type="GO" id="GO:0002949">
    <property type="term" value="P:tRNA threonylcarbamoyladenosine modification"/>
    <property type="evidence" value="ECO:0007669"/>
    <property type="project" value="UniProtKB-UniRule"/>
</dbReference>
<dbReference type="PANTHER" id="PTHR11735:SF6">
    <property type="entry name" value="TRNA N6-ADENOSINE THREONYLCARBAMOYLTRANSFERASE, MITOCHONDRIAL"/>
    <property type="match status" value="1"/>
</dbReference>
<dbReference type="SUPFAM" id="SSF53067">
    <property type="entry name" value="Actin-like ATPase domain"/>
    <property type="match status" value="2"/>
</dbReference>
<dbReference type="HAMAP" id="MF_01445">
    <property type="entry name" value="TsaD"/>
    <property type="match status" value="1"/>
</dbReference>
<dbReference type="GO" id="GO:0005506">
    <property type="term" value="F:iron ion binding"/>
    <property type="evidence" value="ECO:0007669"/>
    <property type="project" value="UniProtKB-UniRule"/>
</dbReference>
<dbReference type="AlphaFoldDB" id="A0A1G1ZIA9"/>
<feature type="binding site" evidence="8">
    <location>
        <position position="200"/>
    </location>
    <ligand>
        <name>substrate</name>
    </ligand>
</feature>
<dbReference type="FunFam" id="3.30.420.40:FF:000040">
    <property type="entry name" value="tRNA N6-adenosine threonylcarbamoyltransferase"/>
    <property type="match status" value="1"/>
</dbReference>
<feature type="binding site" evidence="8">
    <location>
        <position position="187"/>
    </location>
    <ligand>
        <name>substrate</name>
    </ligand>
</feature>
<evidence type="ECO:0000313" key="10">
    <source>
        <dbReference type="EMBL" id="OGY64271.1"/>
    </source>
</evidence>
<name>A0A1G1ZIA9_9BACT</name>
<dbReference type="NCBIfam" id="TIGR03723">
    <property type="entry name" value="T6A_TsaD_YgjD"/>
    <property type="match status" value="1"/>
</dbReference>
<feature type="binding site" evidence="8">
    <location>
        <position position="135"/>
    </location>
    <ligand>
        <name>Fe cation</name>
        <dbReference type="ChEBI" id="CHEBI:24875"/>
    </ligand>
</feature>
<dbReference type="NCBIfam" id="TIGR00329">
    <property type="entry name" value="gcp_kae1"/>
    <property type="match status" value="1"/>
</dbReference>
<dbReference type="GO" id="GO:0061711">
    <property type="term" value="F:tRNA N(6)-L-threonylcarbamoyladenine synthase activity"/>
    <property type="evidence" value="ECO:0007669"/>
    <property type="project" value="UniProtKB-EC"/>
</dbReference>
<comment type="caution">
    <text evidence="10">The sequence shown here is derived from an EMBL/GenBank/DDBJ whole genome shotgun (WGS) entry which is preliminary data.</text>
</comment>
<evidence type="ECO:0000256" key="7">
    <source>
        <dbReference type="ARBA" id="ARBA00048117"/>
    </source>
</evidence>
<organism evidence="10 11">
    <name type="scientific">Candidatus Harrisonbacteria bacterium RIFCSPHIGHO2_12_FULL_48_16</name>
    <dbReference type="NCBI Taxonomy" id="1798405"/>
    <lineage>
        <taxon>Bacteria</taxon>
        <taxon>Candidatus Harrisoniibacteriota</taxon>
    </lineage>
</organism>
<keyword evidence="4 8" id="KW-0479">Metal-binding</keyword>
<dbReference type="GO" id="GO:0005737">
    <property type="term" value="C:cytoplasm"/>
    <property type="evidence" value="ECO:0007669"/>
    <property type="project" value="UniProtKB-SubCell"/>
</dbReference>
<gene>
    <name evidence="8" type="primary">tsaD</name>
    <name evidence="10" type="ORF">A3E64_00595</name>
</gene>
<dbReference type="InterPro" id="IPR000905">
    <property type="entry name" value="Gcp-like_dom"/>
</dbReference>
<evidence type="ECO:0000256" key="2">
    <source>
        <dbReference type="ARBA" id="ARBA00022679"/>
    </source>
</evidence>
<reference evidence="10 11" key="1">
    <citation type="journal article" date="2016" name="Nat. Commun.">
        <title>Thousands of microbial genomes shed light on interconnected biogeochemical processes in an aquifer system.</title>
        <authorList>
            <person name="Anantharaman K."/>
            <person name="Brown C.T."/>
            <person name="Hug L.A."/>
            <person name="Sharon I."/>
            <person name="Castelle C.J."/>
            <person name="Probst A.J."/>
            <person name="Thomas B.C."/>
            <person name="Singh A."/>
            <person name="Wilkins M.J."/>
            <person name="Karaoz U."/>
            <person name="Brodie E.L."/>
            <person name="Williams K.H."/>
            <person name="Hubbard S.S."/>
            <person name="Banfield J.F."/>
        </authorList>
    </citation>
    <scope>NUCLEOTIDE SEQUENCE [LARGE SCALE GENOMIC DNA]</scope>
</reference>
<feature type="binding site" evidence="8">
    <location>
        <position position="131"/>
    </location>
    <ligand>
        <name>Fe cation</name>
        <dbReference type="ChEBI" id="CHEBI:24875"/>
    </ligand>
</feature>
<keyword evidence="1 8" id="KW-0963">Cytoplasm</keyword>
<dbReference type="EC" id="2.3.1.234" evidence="8"/>
<keyword evidence="5 8" id="KW-0408">Iron</keyword>
<dbReference type="InterPro" id="IPR043129">
    <property type="entry name" value="ATPase_NBD"/>
</dbReference>
<dbReference type="EMBL" id="MHJH01000022">
    <property type="protein sequence ID" value="OGY64271.1"/>
    <property type="molecule type" value="Genomic_DNA"/>
</dbReference>
<dbReference type="InterPro" id="IPR017861">
    <property type="entry name" value="KAE1/TsaD"/>
</dbReference>
<dbReference type="CDD" id="cd24133">
    <property type="entry name" value="ASKHA_NBD_TsaD_bac"/>
    <property type="match status" value="1"/>
</dbReference>
<keyword evidence="6 8" id="KW-0012">Acyltransferase</keyword>
<feature type="binding site" evidence="8">
    <location>
        <position position="289"/>
    </location>
    <ligand>
        <name>substrate</name>
    </ligand>
</feature>
<dbReference type="Pfam" id="PF00814">
    <property type="entry name" value="TsaD"/>
    <property type="match status" value="1"/>
</dbReference>
<evidence type="ECO:0000256" key="8">
    <source>
        <dbReference type="HAMAP-Rule" id="MF_01445"/>
    </source>
</evidence>
<comment type="catalytic activity">
    <reaction evidence="7 8">
        <text>L-threonylcarbamoyladenylate + adenosine(37) in tRNA = N(6)-L-threonylcarbamoyladenosine(37) in tRNA + AMP + H(+)</text>
        <dbReference type="Rhea" id="RHEA:37059"/>
        <dbReference type="Rhea" id="RHEA-COMP:10162"/>
        <dbReference type="Rhea" id="RHEA-COMP:10163"/>
        <dbReference type="ChEBI" id="CHEBI:15378"/>
        <dbReference type="ChEBI" id="CHEBI:73682"/>
        <dbReference type="ChEBI" id="CHEBI:74411"/>
        <dbReference type="ChEBI" id="CHEBI:74418"/>
        <dbReference type="ChEBI" id="CHEBI:456215"/>
        <dbReference type="EC" id="2.3.1.234"/>
    </reaction>
</comment>
<dbReference type="PANTHER" id="PTHR11735">
    <property type="entry name" value="TRNA N6-ADENOSINE THREONYLCARBAMOYLTRANSFERASE"/>
    <property type="match status" value="1"/>
</dbReference>
<dbReference type="PRINTS" id="PR00789">
    <property type="entry name" value="OSIALOPTASE"/>
</dbReference>
<accession>A0A1G1ZIA9</accession>
<feature type="binding site" evidence="8">
    <location>
        <begin position="154"/>
        <end position="158"/>
    </location>
    <ligand>
        <name>substrate</name>
    </ligand>
</feature>
<feature type="binding site" evidence="8">
    <location>
        <position position="317"/>
    </location>
    <ligand>
        <name>Fe cation</name>
        <dbReference type="ChEBI" id="CHEBI:24875"/>
    </ligand>
</feature>
<dbReference type="Proteomes" id="UP000177174">
    <property type="component" value="Unassembled WGS sequence"/>
</dbReference>
<evidence type="ECO:0000313" key="11">
    <source>
        <dbReference type="Proteomes" id="UP000177174"/>
    </source>
</evidence>
<keyword evidence="2 8" id="KW-0808">Transferase</keyword>
<evidence type="ECO:0000256" key="5">
    <source>
        <dbReference type="ARBA" id="ARBA00023004"/>
    </source>
</evidence>
<dbReference type="InterPro" id="IPR022450">
    <property type="entry name" value="TsaD"/>
</dbReference>